<gene>
    <name evidence="2" type="ORF">PCOR1329_LOCUS65616</name>
</gene>
<accession>A0ABN9WAW9</accession>
<evidence type="ECO:0008006" key="4">
    <source>
        <dbReference type="Google" id="ProtNLM"/>
    </source>
</evidence>
<name>A0ABN9WAW9_9DINO</name>
<sequence length="465" mass="51533">MFVFALMALGQEAYKLGDDMIHKQSGKNVAAMEKCKLNVCSVLRPRFQPGTERSFLIRNLLSLTITFAMGNYLQGNVFTMFDAGMAGTLAVLLSDFSGSAFHKNLIRLLGLSLGNSVPILMLAAVSVIAWSGPIETTLRLIMFCLFEFYFILMYYTSTEWNYMGCIVAGFGCYAFAGDSTTWNTDTFAAGYKKIGTVTAAMFVQIVVDAWGERFFETSPRQIIIKEISSVIGENMYSLADTFKTCRRATLPTYSKDKFDALSVKVAGFRTTLTRLRGMTGEVEAKTVIVRGPGKPFDVKLFTGFLDRFDALLNDLDVLVLVQRMANAWNREAEFVEVLDSYGSNGPSGNDRFDHLAHILDVTLRAVLKILDTTDESPEHLEQAIDNMVSGLNLHMEEERSRHDCLPINAVVKFAIEDAYEQAVQLERMCCISAGHAAAAVALARATDRRPSDFGTPVSPKRSENP</sequence>
<feature type="transmembrane region" description="Helical" evidence="1">
    <location>
        <begin position="108"/>
        <end position="130"/>
    </location>
</feature>
<comment type="caution">
    <text evidence="2">The sequence shown here is derived from an EMBL/GenBank/DDBJ whole genome shotgun (WGS) entry which is preliminary data.</text>
</comment>
<reference evidence="2" key="1">
    <citation type="submission" date="2023-10" db="EMBL/GenBank/DDBJ databases">
        <authorList>
            <person name="Chen Y."/>
            <person name="Shah S."/>
            <person name="Dougan E. K."/>
            <person name="Thang M."/>
            <person name="Chan C."/>
        </authorList>
    </citation>
    <scope>NUCLEOTIDE SEQUENCE [LARGE SCALE GENOMIC DNA]</scope>
</reference>
<keyword evidence="1" id="KW-0472">Membrane</keyword>
<evidence type="ECO:0000313" key="2">
    <source>
        <dbReference type="EMBL" id="CAK0883389.1"/>
    </source>
</evidence>
<feature type="transmembrane region" description="Helical" evidence="1">
    <location>
        <begin position="136"/>
        <end position="155"/>
    </location>
</feature>
<feature type="transmembrane region" description="Helical" evidence="1">
    <location>
        <begin position="78"/>
        <end position="96"/>
    </location>
</feature>
<keyword evidence="1" id="KW-0812">Transmembrane</keyword>
<proteinExistence type="predicted"/>
<evidence type="ECO:0000313" key="3">
    <source>
        <dbReference type="Proteomes" id="UP001189429"/>
    </source>
</evidence>
<keyword evidence="3" id="KW-1185">Reference proteome</keyword>
<dbReference type="Proteomes" id="UP001189429">
    <property type="component" value="Unassembled WGS sequence"/>
</dbReference>
<keyword evidence="1" id="KW-1133">Transmembrane helix</keyword>
<dbReference type="EMBL" id="CAUYUJ010018408">
    <property type="protein sequence ID" value="CAK0883389.1"/>
    <property type="molecule type" value="Genomic_DNA"/>
</dbReference>
<evidence type="ECO:0000256" key="1">
    <source>
        <dbReference type="SAM" id="Phobius"/>
    </source>
</evidence>
<organism evidence="2 3">
    <name type="scientific">Prorocentrum cordatum</name>
    <dbReference type="NCBI Taxonomy" id="2364126"/>
    <lineage>
        <taxon>Eukaryota</taxon>
        <taxon>Sar</taxon>
        <taxon>Alveolata</taxon>
        <taxon>Dinophyceae</taxon>
        <taxon>Prorocentrales</taxon>
        <taxon>Prorocentraceae</taxon>
        <taxon>Prorocentrum</taxon>
    </lineage>
</organism>
<protein>
    <recommendedName>
        <fullName evidence="4">Hemerythrin-like domain-containing protein</fullName>
    </recommendedName>
</protein>